<dbReference type="GO" id="GO:0016491">
    <property type="term" value="F:oxidoreductase activity"/>
    <property type="evidence" value="ECO:0007669"/>
    <property type="project" value="UniProtKB-KW"/>
</dbReference>
<feature type="domain" description="D-isomer specific 2-hydroxyacid dehydrogenase NAD-binding" evidence="3">
    <location>
        <begin position="105"/>
        <end position="276"/>
    </location>
</feature>
<protein>
    <submittedName>
        <fullName evidence="4">Glyoxylate/hydroxypyruvate reductase A</fullName>
    </submittedName>
</protein>
<evidence type="ECO:0000313" key="5">
    <source>
        <dbReference type="Proteomes" id="UP000265750"/>
    </source>
</evidence>
<dbReference type="InterPro" id="IPR006140">
    <property type="entry name" value="D-isomer_DH_NAD-bd"/>
</dbReference>
<gene>
    <name evidence="4" type="ORF">D3218_04475</name>
</gene>
<dbReference type="SUPFAM" id="SSF52283">
    <property type="entry name" value="Formate/glycerate dehydrogenase catalytic domain-like"/>
    <property type="match status" value="1"/>
</dbReference>
<evidence type="ECO:0000256" key="1">
    <source>
        <dbReference type="ARBA" id="ARBA00023002"/>
    </source>
</evidence>
<dbReference type="PANTHER" id="PTHR43333">
    <property type="entry name" value="2-HACID_DH_C DOMAIN-CONTAINING PROTEIN"/>
    <property type="match status" value="1"/>
</dbReference>
<dbReference type="SUPFAM" id="SSF51735">
    <property type="entry name" value="NAD(P)-binding Rossmann-fold domains"/>
    <property type="match status" value="1"/>
</dbReference>
<dbReference type="AlphaFoldDB" id="A0A3A1WQJ5"/>
<organism evidence="4 5">
    <name type="scientific">Aureimonas flava</name>
    <dbReference type="NCBI Taxonomy" id="2320271"/>
    <lineage>
        <taxon>Bacteria</taxon>
        <taxon>Pseudomonadati</taxon>
        <taxon>Pseudomonadota</taxon>
        <taxon>Alphaproteobacteria</taxon>
        <taxon>Hyphomicrobiales</taxon>
        <taxon>Aurantimonadaceae</taxon>
        <taxon>Aureimonas</taxon>
    </lineage>
</organism>
<reference evidence="5" key="1">
    <citation type="submission" date="2018-09" db="EMBL/GenBank/DDBJ databases">
        <authorList>
            <person name="Tuo L."/>
        </authorList>
    </citation>
    <scope>NUCLEOTIDE SEQUENCE [LARGE SCALE GENOMIC DNA]</scope>
    <source>
        <strain evidence="5">M2BS4Y-1</strain>
    </source>
</reference>
<dbReference type="RefSeq" id="WP_119538702.1">
    <property type="nucleotide sequence ID" value="NZ_QYRN01000002.1"/>
</dbReference>
<dbReference type="Gene3D" id="3.40.50.720">
    <property type="entry name" value="NAD(P)-binding Rossmann-like Domain"/>
    <property type="match status" value="2"/>
</dbReference>
<keyword evidence="2" id="KW-0520">NAD</keyword>
<dbReference type="PANTHER" id="PTHR43333:SF1">
    <property type="entry name" value="D-ISOMER SPECIFIC 2-HYDROXYACID DEHYDROGENASE NAD-BINDING DOMAIN-CONTAINING PROTEIN"/>
    <property type="match status" value="1"/>
</dbReference>
<dbReference type="Pfam" id="PF02826">
    <property type="entry name" value="2-Hacid_dh_C"/>
    <property type="match status" value="1"/>
</dbReference>
<evidence type="ECO:0000259" key="3">
    <source>
        <dbReference type="Pfam" id="PF02826"/>
    </source>
</evidence>
<sequence length="311" mass="34018">MSGRPVFLFNSDAARAAVFREAFARELPDLAFAHEMGAVDPDDVRYLLTWTVPERLDRFRRLEAVFSIGAGVDQFDASAVPPSVAVVRMVEDGIVRMMQEYVALAVLALHRDWPAYAEQQRREVWQARPPRQAGERRVGFLGLGVLARAAMERLAPFGFPLAGWSRSPREIPGVECHHGAASLAGFLARTDILVCLLPLTDETRGILDADLFAALPRGAALVHAGRGPQLDGDALLRALDEGHLRSAVLDVTDPEPLPAGHPLWRHPKVVVTPHVASVTQPETAARAVIGNIRRHRAGQPMLGLVDRARGY</sequence>
<proteinExistence type="predicted"/>
<evidence type="ECO:0000313" key="4">
    <source>
        <dbReference type="EMBL" id="RIY02624.1"/>
    </source>
</evidence>
<name>A0A3A1WQJ5_9HYPH</name>
<dbReference type="CDD" id="cd12164">
    <property type="entry name" value="GDH_like_2"/>
    <property type="match status" value="1"/>
</dbReference>
<dbReference type="GO" id="GO:0051287">
    <property type="term" value="F:NAD binding"/>
    <property type="evidence" value="ECO:0007669"/>
    <property type="project" value="InterPro"/>
</dbReference>
<keyword evidence="5" id="KW-1185">Reference proteome</keyword>
<evidence type="ECO:0000256" key="2">
    <source>
        <dbReference type="ARBA" id="ARBA00023027"/>
    </source>
</evidence>
<comment type="caution">
    <text evidence="4">The sequence shown here is derived from an EMBL/GenBank/DDBJ whole genome shotgun (WGS) entry which is preliminary data.</text>
</comment>
<dbReference type="EMBL" id="QYRN01000002">
    <property type="protein sequence ID" value="RIY02624.1"/>
    <property type="molecule type" value="Genomic_DNA"/>
</dbReference>
<dbReference type="OrthoDB" id="9787219at2"/>
<keyword evidence="4" id="KW-0670">Pyruvate</keyword>
<dbReference type="InterPro" id="IPR036291">
    <property type="entry name" value="NAD(P)-bd_dom_sf"/>
</dbReference>
<accession>A0A3A1WQJ5</accession>
<keyword evidence="1" id="KW-0560">Oxidoreductase</keyword>
<dbReference type="Proteomes" id="UP000265750">
    <property type="component" value="Unassembled WGS sequence"/>
</dbReference>